<dbReference type="Gene3D" id="3.40.50.2300">
    <property type="match status" value="1"/>
</dbReference>
<dbReference type="FunFam" id="1.10.10.10:FF:000018">
    <property type="entry name" value="DNA-binding response regulator ResD"/>
    <property type="match status" value="1"/>
</dbReference>
<dbReference type="GO" id="GO:0006355">
    <property type="term" value="P:regulation of DNA-templated transcription"/>
    <property type="evidence" value="ECO:0007669"/>
    <property type="project" value="InterPro"/>
</dbReference>
<dbReference type="SMART" id="SM00448">
    <property type="entry name" value="REC"/>
    <property type="match status" value="1"/>
</dbReference>
<keyword evidence="4" id="KW-0805">Transcription regulation</keyword>
<evidence type="ECO:0000256" key="2">
    <source>
        <dbReference type="ARBA" id="ARBA00022553"/>
    </source>
</evidence>
<dbReference type="Proteomes" id="UP000267841">
    <property type="component" value="Unassembled WGS sequence"/>
</dbReference>
<evidence type="ECO:0000256" key="3">
    <source>
        <dbReference type="ARBA" id="ARBA00023012"/>
    </source>
</evidence>
<dbReference type="InterPro" id="IPR001789">
    <property type="entry name" value="Sig_transdc_resp-reg_receiver"/>
</dbReference>
<dbReference type="PROSITE" id="PS50110">
    <property type="entry name" value="RESPONSE_REGULATORY"/>
    <property type="match status" value="1"/>
</dbReference>
<keyword evidence="3" id="KW-0902">Two-component regulatory system</keyword>
<evidence type="ECO:0000256" key="9">
    <source>
        <dbReference type="PROSITE-ProRule" id="PRU01091"/>
    </source>
</evidence>
<sequence length="228" mass="26477">MEDREMKVFLIEDDEDIALVVQEALKREGFEVTHFKRALEFFSHIEKEVPDLVVIDIMLPDFDGFRIARFLKNRPDFADIPVIFLTAKVSEKDKLEGFGLGADDYITKPFSIKELVARVKAVLRRAKGKKDTKVFKFGGLEVDTERVKVTVEGKEIKLTPSEFSILRFLLENYGKPVSRERIIEEVWGFDRDSTDRTVDVHIKHLRDKLGEYGRFIKTVRGFGYKIED</sequence>
<evidence type="ECO:0000256" key="6">
    <source>
        <dbReference type="ARBA" id="ARBA00023163"/>
    </source>
</evidence>
<keyword evidence="5 9" id="KW-0238">DNA-binding</keyword>
<dbReference type="Gene3D" id="6.10.250.690">
    <property type="match status" value="1"/>
</dbReference>
<evidence type="ECO:0000256" key="7">
    <source>
        <dbReference type="ARBA" id="ARBA00024735"/>
    </source>
</evidence>
<dbReference type="PROSITE" id="PS51755">
    <property type="entry name" value="OMPR_PHOB"/>
    <property type="match status" value="1"/>
</dbReference>
<proteinExistence type="predicted"/>
<dbReference type="Pfam" id="PF00072">
    <property type="entry name" value="Response_reg"/>
    <property type="match status" value="1"/>
</dbReference>
<dbReference type="CDD" id="cd00383">
    <property type="entry name" value="trans_reg_C"/>
    <property type="match status" value="1"/>
</dbReference>
<reference evidence="12 13" key="1">
    <citation type="submission" date="2018-10" db="EMBL/GenBank/DDBJ databases">
        <title>Genomic Encyclopedia of Archaeal and Bacterial Type Strains, Phase II (KMG-II): from individual species to whole genera.</title>
        <authorList>
            <person name="Goeker M."/>
        </authorList>
    </citation>
    <scope>NUCLEOTIDE SEQUENCE [LARGE SCALE GENOMIC DNA]</scope>
    <source>
        <strain evidence="12 13">DSM 16510</strain>
    </source>
</reference>
<evidence type="ECO:0000259" key="11">
    <source>
        <dbReference type="PROSITE" id="PS51755"/>
    </source>
</evidence>
<dbReference type="GO" id="GO:0032993">
    <property type="term" value="C:protein-DNA complex"/>
    <property type="evidence" value="ECO:0007669"/>
    <property type="project" value="TreeGrafter"/>
</dbReference>
<dbReference type="RefSeq" id="WP_170144763.1">
    <property type="nucleotide sequence ID" value="NZ_RCCJ01000001.1"/>
</dbReference>
<dbReference type="PANTHER" id="PTHR48111">
    <property type="entry name" value="REGULATOR OF RPOS"/>
    <property type="match status" value="1"/>
</dbReference>
<feature type="domain" description="Response regulatory" evidence="10">
    <location>
        <begin position="7"/>
        <end position="123"/>
    </location>
</feature>
<evidence type="ECO:0000256" key="1">
    <source>
        <dbReference type="ARBA" id="ARBA00013332"/>
    </source>
</evidence>
<evidence type="ECO:0000256" key="4">
    <source>
        <dbReference type="ARBA" id="ARBA00023015"/>
    </source>
</evidence>
<dbReference type="SUPFAM" id="SSF46894">
    <property type="entry name" value="C-terminal effector domain of the bipartite response regulators"/>
    <property type="match status" value="1"/>
</dbReference>
<evidence type="ECO:0000256" key="5">
    <source>
        <dbReference type="ARBA" id="ARBA00023125"/>
    </source>
</evidence>
<evidence type="ECO:0000256" key="8">
    <source>
        <dbReference type="PROSITE-ProRule" id="PRU00169"/>
    </source>
</evidence>
<dbReference type="EMBL" id="RCCJ01000001">
    <property type="protein sequence ID" value="RLJ70954.1"/>
    <property type="molecule type" value="Genomic_DNA"/>
</dbReference>
<dbReference type="Gene3D" id="1.10.10.10">
    <property type="entry name" value="Winged helix-like DNA-binding domain superfamily/Winged helix DNA-binding domain"/>
    <property type="match status" value="1"/>
</dbReference>
<evidence type="ECO:0000313" key="12">
    <source>
        <dbReference type="EMBL" id="RLJ70954.1"/>
    </source>
</evidence>
<dbReference type="GO" id="GO:0000156">
    <property type="term" value="F:phosphorelay response regulator activity"/>
    <property type="evidence" value="ECO:0007669"/>
    <property type="project" value="TreeGrafter"/>
</dbReference>
<keyword evidence="2 8" id="KW-0597">Phosphoprotein</keyword>
<gene>
    <name evidence="12" type="ORF">BCF55_1243</name>
</gene>
<dbReference type="AlphaFoldDB" id="A0A497XRQ0"/>
<evidence type="ECO:0000259" key="10">
    <source>
        <dbReference type="PROSITE" id="PS50110"/>
    </source>
</evidence>
<dbReference type="GO" id="GO:0000976">
    <property type="term" value="F:transcription cis-regulatory region binding"/>
    <property type="evidence" value="ECO:0007669"/>
    <property type="project" value="TreeGrafter"/>
</dbReference>
<feature type="modified residue" description="4-aspartylphosphate" evidence="8">
    <location>
        <position position="56"/>
    </location>
</feature>
<comment type="function">
    <text evidence="7">This protein is a positive regulator for the phosphate regulon. Transcription of this operon is positively regulated by PhoB and PhoR when phosphate is limited.</text>
</comment>
<keyword evidence="6" id="KW-0804">Transcription</keyword>
<evidence type="ECO:0000313" key="13">
    <source>
        <dbReference type="Proteomes" id="UP000267841"/>
    </source>
</evidence>
<dbReference type="InterPro" id="IPR036388">
    <property type="entry name" value="WH-like_DNA-bd_sf"/>
</dbReference>
<keyword evidence="13" id="KW-1185">Reference proteome</keyword>
<accession>A0A497XRQ0</accession>
<dbReference type="GO" id="GO:0005829">
    <property type="term" value="C:cytosol"/>
    <property type="evidence" value="ECO:0007669"/>
    <property type="project" value="TreeGrafter"/>
</dbReference>
<dbReference type="InterPro" id="IPR001867">
    <property type="entry name" value="OmpR/PhoB-type_DNA-bd"/>
</dbReference>
<dbReference type="SUPFAM" id="SSF52172">
    <property type="entry name" value="CheY-like"/>
    <property type="match status" value="1"/>
</dbReference>
<dbReference type="Pfam" id="PF00486">
    <property type="entry name" value="Trans_reg_C"/>
    <property type="match status" value="1"/>
</dbReference>
<dbReference type="SMART" id="SM00862">
    <property type="entry name" value="Trans_reg_C"/>
    <property type="match status" value="1"/>
</dbReference>
<feature type="domain" description="OmpR/PhoB-type" evidence="11">
    <location>
        <begin position="132"/>
        <end position="228"/>
    </location>
</feature>
<organism evidence="12 13">
    <name type="scientific">Hydrogenivirga caldilitoris</name>
    <dbReference type="NCBI Taxonomy" id="246264"/>
    <lineage>
        <taxon>Bacteria</taxon>
        <taxon>Pseudomonadati</taxon>
        <taxon>Aquificota</taxon>
        <taxon>Aquificia</taxon>
        <taxon>Aquificales</taxon>
        <taxon>Aquificaceae</taxon>
        <taxon>Hydrogenivirga</taxon>
    </lineage>
</organism>
<name>A0A497XRQ0_9AQUI</name>
<protein>
    <recommendedName>
        <fullName evidence="1">Phosphate regulon transcriptional regulatory protein PhoB</fullName>
    </recommendedName>
</protein>
<dbReference type="InterPro" id="IPR039420">
    <property type="entry name" value="WalR-like"/>
</dbReference>
<dbReference type="InterPro" id="IPR016032">
    <property type="entry name" value="Sig_transdc_resp-reg_C-effctor"/>
</dbReference>
<comment type="caution">
    <text evidence="12">The sequence shown here is derived from an EMBL/GenBank/DDBJ whole genome shotgun (WGS) entry which is preliminary data.</text>
</comment>
<dbReference type="InterPro" id="IPR011006">
    <property type="entry name" value="CheY-like_superfamily"/>
</dbReference>
<dbReference type="PANTHER" id="PTHR48111:SF21">
    <property type="entry name" value="DNA-BINDING DUAL MASTER TRANSCRIPTIONAL REGULATOR RPAA"/>
    <property type="match status" value="1"/>
</dbReference>
<feature type="DNA-binding region" description="OmpR/PhoB-type" evidence="9">
    <location>
        <begin position="132"/>
        <end position="228"/>
    </location>
</feature>